<keyword evidence="2" id="KW-1185">Reference proteome</keyword>
<dbReference type="Proteomes" id="UP000256708">
    <property type="component" value="Unassembled WGS sequence"/>
</dbReference>
<dbReference type="AlphaFoldDB" id="A0A3D8LH23"/>
<dbReference type="RefSeq" id="WP_115563951.1">
    <property type="nucleotide sequence ID" value="NZ_QRGR01000003.1"/>
</dbReference>
<organism evidence="1 2">
    <name type="scientific">Pontibacter diazotrophicus</name>
    <dbReference type="NCBI Taxonomy" id="1400979"/>
    <lineage>
        <taxon>Bacteria</taxon>
        <taxon>Pseudomonadati</taxon>
        <taxon>Bacteroidota</taxon>
        <taxon>Cytophagia</taxon>
        <taxon>Cytophagales</taxon>
        <taxon>Hymenobacteraceae</taxon>
        <taxon>Pontibacter</taxon>
    </lineage>
</organism>
<gene>
    <name evidence="1" type="ORF">DXT99_02525</name>
</gene>
<dbReference type="EMBL" id="QRGR01000003">
    <property type="protein sequence ID" value="RDV16677.1"/>
    <property type="molecule type" value="Genomic_DNA"/>
</dbReference>
<accession>A0A3D8LH23</accession>
<protein>
    <submittedName>
        <fullName evidence="1">Uncharacterized protein</fullName>
    </submittedName>
</protein>
<proteinExistence type="predicted"/>
<name>A0A3D8LH23_9BACT</name>
<sequence length="181" mass="21038">MKKSSVRWLFVLVVLLLFTELLLALKLTEPFPAIIYPSFADIPSFNSPIQKPRIVAFFHNQDSIEIDKEDFFYNMSNVYNNVVLLENFNTENSFQVSSKDVRELQATIGTRSMSFDLNETRNAAQIEEGKIWIANTLKNILKRDDIIRVEVQWYSYNISPNEDEALEQGELVEKYVVSFIN</sequence>
<reference evidence="2" key="1">
    <citation type="submission" date="2018-08" db="EMBL/GenBank/DDBJ databases">
        <authorList>
            <person name="Liu Z.-W."/>
            <person name="Du Z.-J."/>
        </authorList>
    </citation>
    <scope>NUCLEOTIDE SEQUENCE [LARGE SCALE GENOMIC DNA]</scope>
    <source>
        <strain evidence="2">H4X</strain>
    </source>
</reference>
<evidence type="ECO:0000313" key="2">
    <source>
        <dbReference type="Proteomes" id="UP000256708"/>
    </source>
</evidence>
<evidence type="ECO:0000313" key="1">
    <source>
        <dbReference type="EMBL" id="RDV16677.1"/>
    </source>
</evidence>
<comment type="caution">
    <text evidence="1">The sequence shown here is derived from an EMBL/GenBank/DDBJ whole genome shotgun (WGS) entry which is preliminary data.</text>
</comment>